<keyword evidence="2" id="KW-0812">Transmembrane</keyword>
<proteinExistence type="predicted"/>
<evidence type="ECO:0000313" key="4">
    <source>
        <dbReference type="Proteomes" id="UP001172217"/>
    </source>
</evidence>
<feature type="transmembrane region" description="Helical" evidence="2">
    <location>
        <begin position="6"/>
        <end position="29"/>
    </location>
</feature>
<organism evidence="3 4">
    <name type="scientific">Burkholderia orbicola</name>
    <dbReference type="NCBI Taxonomy" id="2978683"/>
    <lineage>
        <taxon>Bacteria</taxon>
        <taxon>Pseudomonadati</taxon>
        <taxon>Pseudomonadota</taxon>
        <taxon>Betaproteobacteria</taxon>
        <taxon>Burkholderiales</taxon>
        <taxon>Burkholderiaceae</taxon>
        <taxon>Burkholderia</taxon>
        <taxon>Burkholderia cepacia complex</taxon>
    </lineage>
</organism>
<evidence type="ECO:0000313" key="3">
    <source>
        <dbReference type="EMBL" id="MDN7526329.1"/>
    </source>
</evidence>
<dbReference type="Proteomes" id="UP001172217">
    <property type="component" value="Unassembled WGS sequence"/>
</dbReference>
<evidence type="ECO:0000256" key="1">
    <source>
        <dbReference type="SAM" id="MobiDB-lite"/>
    </source>
</evidence>
<feature type="region of interest" description="Disordered" evidence="1">
    <location>
        <begin position="116"/>
        <end position="140"/>
    </location>
</feature>
<gene>
    <name evidence="3" type="ORF">QZM70_25650</name>
</gene>
<name>A0ABT8NXY8_9BURK</name>
<dbReference type="EMBL" id="JAUJQL010000014">
    <property type="protein sequence ID" value="MDN7526329.1"/>
    <property type="molecule type" value="Genomic_DNA"/>
</dbReference>
<comment type="caution">
    <text evidence="3">The sequence shown here is derived from an EMBL/GenBank/DDBJ whole genome shotgun (WGS) entry which is preliminary data.</text>
</comment>
<protein>
    <recommendedName>
        <fullName evidence="5">Glycine zipper domain-containing protein</fullName>
    </recommendedName>
</protein>
<feature type="compositionally biased region" description="Low complexity" evidence="1">
    <location>
        <begin position="126"/>
        <end position="140"/>
    </location>
</feature>
<sequence length="246" mass="24950">MISDPPTFVLIGLGLALVTMFAVGFYWLATKDRPTRLHSPVAPPLAPDAAVPRAVDVDEFEEWEAFAPYPDHVVHTAQEASAESGDSYPPFGRREEFAHASPANEARHDLHDAIESLMGGPDKLDPASAKTTAPSSPSPAIRCPRCLSSRIDTRNRARKAGSTIGSVAGATGGMAAALAGAETGAVVGSIAGPLGTLFGGLAGAVIAGLVGSTAGCAAGSAVGAAIDDNVLDNHVCLACGHAFSVK</sequence>
<evidence type="ECO:0008006" key="5">
    <source>
        <dbReference type="Google" id="ProtNLM"/>
    </source>
</evidence>
<dbReference type="RefSeq" id="WP_301771082.1">
    <property type="nucleotide sequence ID" value="NZ_JAUJQL010000014.1"/>
</dbReference>
<keyword evidence="2" id="KW-0472">Membrane</keyword>
<keyword evidence="2" id="KW-1133">Transmembrane helix</keyword>
<evidence type="ECO:0000256" key="2">
    <source>
        <dbReference type="SAM" id="Phobius"/>
    </source>
</evidence>
<accession>A0ABT8NXY8</accession>
<keyword evidence="4" id="KW-1185">Reference proteome</keyword>
<reference evidence="3" key="1">
    <citation type="submission" date="2023-07" db="EMBL/GenBank/DDBJ databases">
        <title>A collection of bacterial strains from the Burkholderia cepacia Research Laboratory and Repository.</title>
        <authorList>
            <person name="Lipuma J."/>
            <person name="Spilker T."/>
            <person name="Caverly L."/>
        </authorList>
    </citation>
    <scope>NUCLEOTIDE SEQUENCE</scope>
    <source>
        <strain evidence="3">AU45194</strain>
    </source>
</reference>